<reference evidence="1" key="2">
    <citation type="journal article" date="2023" name="Int. J. Mol. Sci.">
        <title>De Novo Assembly and Annotation of 11 Diverse Shrub Willow (Salix) Genomes Reveals Novel Gene Organization in Sex-Linked Regions.</title>
        <authorList>
            <person name="Hyden B."/>
            <person name="Feng K."/>
            <person name="Yates T.B."/>
            <person name="Jawdy S."/>
            <person name="Cereghino C."/>
            <person name="Smart L.B."/>
            <person name="Muchero W."/>
        </authorList>
    </citation>
    <scope>NUCLEOTIDE SEQUENCE</scope>
    <source>
        <tissue evidence="1">Shoot tip</tissue>
    </source>
</reference>
<dbReference type="PANTHER" id="PTHR35124:SF1">
    <property type="entry name" value="CYTOCHROME P450 FAMILY PROTEIN"/>
    <property type="match status" value="1"/>
</dbReference>
<proteinExistence type="predicted"/>
<evidence type="ECO:0000313" key="1">
    <source>
        <dbReference type="EMBL" id="KAJ6321171.1"/>
    </source>
</evidence>
<protein>
    <submittedName>
        <fullName evidence="1">Uncharacterized protein</fullName>
    </submittedName>
</protein>
<evidence type="ECO:0000313" key="2">
    <source>
        <dbReference type="Proteomes" id="UP001141253"/>
    </source>
</evidence>
<gene>
    <name evidence="1" type="ORF">OIU77_011303</name>
</gene>
<organism evidence="1 2">
    <name type="scientific">Salix suchowensis</name>
    <dbReference type="NCBI Taxonomy" id="1278906"/>
    <lineage>
        <taxon>Eukaryota</taxon>
        <taxon>Viridiplantae</taxon>
        <taxon>Streptophyta</taxon>
        <taxon>Embryophyta</taxon>
        <taxon>Tracheophyta</taxon>
        <taxon>Spermatophyta</taxon>
        <taxon>Magnoliopsida</taxon>
        <taxon>eudicotyledons</taxon>
        <taxon>Gunneridae</taxon>
        <taxon>Pentapetalae</taxon>
        <taxon>rosids</taxon>
        <taxon>fabids</taxon>
        <taxon>Malpighiales</taxon>
        <taxon>Salicaceae</taxon>
        <taxon>Saliceae</taxon>
        <taxon>Salix</taxon>
    </lineage>
</organism>
<sequence length="440" mass="50317">MVLNNNENVSFTQNYSDGVLENLASGRNGSDGSVKWLSTELEPNLTENLLSRWLAPGGEPCRESRTVEIVILGLDGGDYFETDLSGEAWKSRPLVRDFRNGHFLGLKFSPWRLFLINNYESFESSLLRVVLDCQRLELVKNLISIEIFGLGRWTRHAKNDGCQISNDGWYRCLAPDFPCQSPWCSGSLGMLESNGWVYSNHCSFRLFSADSAWNCLKNRWVFFRGDSNHVDTIRNTLNFVLDLPQISSVPRWFDLNFSNLKDASQTVRITSVFNGHWNETMNYEGFNSLNDEGFRSLLKKYFSEDTVPDTIIMNSGLHDAVHWRNLRAYSEGAGYAPSFWKEVMDSVRQRGLAVPRIFYRTTIATGGYARSLAFNPNKMEAFNWVALDKFRRAGLVSGVIDNFDMTFPWHFDNRCNDGVHYGRPPTKMKWRDGEIGSRAA</sequence>
<dbReference type="EMBL" id="JAPFFI010000023">
    <property type="protein sequence ID" value="KAJ6321171.1"/>
    <property type="molecule type" value="Genomic_DNA"/>
</dbReference>
<name>A0ABQ8ZZP3_9ROSI</name>
<dbReference type="Proteomes" id="UP001141253">
    <property type="component" value="Chromosome 8"/>
</dbReference>
<comment type="caution">
    <text evidence="1">The sequence shown here is derived from an EMBL/GenBank/DDBJ whole genome shotgun (WGS) entry which is preliminary data.</text>
</comment>
<dbReference type="PANTHER" id="PTHR35124">
    <property type="entry name" value="CYTOCHROME P450 FAMILY PROTEIN"/>
    <property type="match status" value="1"/>
</dbReference>
<keyword evidence="2" id="KW-1185">Reference proteome</keyword>
<accession>A0ABQ8ZZP3</accession>
<reference evidence="1" key="1">
    <citation type="submission" date="2022-10" db="EMBL/GenBank/DDBJ databases">
        <authorList>
            <person name="Hyden B.L."/>
            <person name="Feng K."/>
            <person name="Yates T."/>
            <person name="Jawdy S."/>
            <person name="Smart L.B."/>
            <person name="Muchero W."/>
        </authorList>
    </citation>
    <scope>NUCLEOTIDE SEQUENCE</scope>
    <source>
        <tissue evidence="1">Shoot tip</tissue>
    </source>
</reference>